<evidence type="ECO:0000256" key="1">
    <source>
        <dbReference type="SAM" id="MobiDB-lite"/>
    </source>
</evidence>
<dbReference type="KEGG" id="rhl:LPU83_2522"/>
<feature type="region of interest" description="Disordered" evidence="1">
    <location>
        <begin position="1"/>
        <end position="35"/>
    </location>
</feature>
<dbReference type="Proteomes" id="UP000019443">
    <property type="component" value="Chromosome"/>
</dbReference>
<evidence type="ECO:0000313" key="3">
    <source>
        <dbReference type="Proteomes" id="UP000019443"/>
    </source>
</evidence>
<dbReference type="HOGENOM" id="CLU_2357775_0_0_5"/>
<accession>W6RV54</accession>
<organism evidence="2 3">
    <name type="scientific">Rhizobium favelukesii</name>
    <dbReference type="NCBI Taxonomy" id="348824"/>
    <lineage>
        <taxon>Bacteria</taxon>
        <taxon>Pseudomonadati</taxon>
        <taxon>Pseudomonadota</taxon>
        <taxon>Alphaproteobacteria</taxon>
        <taxon>Hyphomicrobiales</taxon>
        <taxon>Rhizobiaceae</taxon>
        <taxon>Rhizobium/Agrobacterium group</taxon>
        <taxon>Rhizobium</taxon>
    </lineage>
</organism>
<dbReference type="AlphaFoldDB" id="W6RV54"/>
<reference evidence="2" key="1">
    <citation type="submission" date="2013-11" db="EMBL/GenBank/DDBJ databases">
        <title>Draft genome sequence of the broad-host-range Rhizobium sp. LPU83 strain, a member of the low-genetic diversity Oregon-like Rhizobium sp. group.</title>
        <authorList>
            <person name="Wibberg D."/>
            <person name="Puehler A."/>
            <person name="Schlueter A."/>
        </authorList>
    </citation>
    <scope>NUCLEOTIDE SEQUENCE [LARGE SCALE GENOMIC DNA]</scope>
    <source>
        <strain evidence="2">LPU83</strain>
    </source>
</reference>
<keyword evidence="3" id="KW-1185">Reference proteome</keyword>
<name>W6RV54_9HYPH</name>
<proteinExistence type="predicted"/>
<protein>
    <submittedName>
        <fullName evidence="2">Uncharacterized protein</fullName>
    </submittedName>
</protein>
<evidence type="ECO:0000313" key="2">
    <source>
        <dbReference type="EMBL" id="CDM58176.1"/>
    </source>
</evidence>
<gene>
    <name evidence="2" type="ORF">LPU83_2522</name>
</gene>
<dbReference type="EMBL" id="HG916852">
    <property type="protein sequence ID" value="CDM58176.1"/>
    <property type="molecule type" value="Genomic_DNA"/>
</dbReference>
<sequence length="96" mass="10914">MSYPLLENAESDREEEPEGEHRGHRSGHICHNTYKPASRSDAAIIENSHDDPSVPGPRRWVPIVDFIVAGRRLAVTLQLDPRCARRRLRRPEDGPP</sequence>